<dbReference type="InterPro" id="IPR000210">
    <property type="entry name" value="BTB/POZ_dom"/>
</dbReference>
<dbReference type="CDD" id="cd18186">
    <property type="entry name" value="BTB_POZ_ZBTB_KLHL-like"/>
    <property type="match status" value="1"/>
</dbReference>
<dbReference type="PROSITE" id="PS50097">
    <property type="entry name" value="BTB"/>
    <property type="match status" value="1"/>
</dbReference>
<dbReference type="AlphaFoldDB" id="A0A0H2R409"/>
<dbReference type="SMART" id="SM00225">
    <property type="entry name" value="BTB"/>
    <property type="match status" value="1"/>
</dbReference>
<dbReference type="SUPFAM" id="SSF54695">
    <property type="entry name" value="POZ domain"/>
    <property type="match status" value="1"/>
</dbReference>
<proteinExistence type="predicted"/>
<dbReference type="InterPro" id="IPR011333">
    <property type="entry name" value="SKP1/BTB/POZ_sf"/>
</dbReference>
<dbReference type="Proteomes" id="UP000053477">
    <property type="component" value="Unassembled WGS sequence"/>
</dbReference>
<reference evidence="2 3" key="1">
    <citation type="submission" date="2015-04" db="EMBL/GenBank/DDBJ databases">
        <title>Complete genome sequence of Schizopora paradoxa KUC8140, a cosmopolitan wood degrader in East Asia.</title>
        <authorList>
            <consortium name="DOE Joint Genome Institute"/>
            <person name="Min B."/>
            <person name="Park H."/>
            <person name="Jang Y."/>
            <person name="Kim J.-J."/>
            <person name="Kim K.H."/>
            <person name="Pangilinan J."/>
            <person name="Lipzen A."/>
            <person name="Riley R."/>
            <person name="Grigoriev I.V."/>
            <person name="Spatafora J.W."/>
            <person name="Choi I.-G."/>
        </authorList>
    </citation>
    <scope>NUCLEOTIDE SEQUENCE [LARGE SCALE GENOMIC DNA]</scope>
    <source>
        <strain evidence="2 3">KUC8140</strain>
    </source>
</reference>
<evidence type="ECO:0000313" key="2">
    <source>
        <dbReference type="EMBL" id="KLO06554.1"/>
    </source>
</evidence>
<name>A0A0H2R409_9AGAM</name>
<evidence type="ECO:0000313" key="3">
    <source>
        <dbReference type="Proteomes" id="UP000053477"/>
    </source>
</evidence>
<dbReference type="Pfam" id="PF00651">
    <property type="entry name" value="BTB"/>
    <property type="match status" value="1"/>
</dbReference>
<dbReference type="OrthoDB" id="3184970at2759"/>
<organism evidence="2 3">
    <name type="scientific">Schizopora paradoxa</name>
    <dbReference type="NCBI Taxonomy" id="27342"/>
    <lineage>
        <taxon>Eukaryota</taxon>
        <taxon>Fungi</taxon>
        <taxon>Dikarya</taxon>
        <taxon>Basidiomycota</taxon>
        <taxon>Agaricomycotina</taxon>
        <taxon>Agaricomycetes</taxon>
        <taxon>Hymenochaetales</taxon>
        <taxon>Schizoporaceae</taxon>
        <taxon>Schizopora</taxon>
    </lineage>
</organism>
<dbReference type="Gene3D" id="3.30.710.10">
    <property type="entry name" value="Potassium Channel Kv1.1, Chain A"/>
    <property type="match status" value="1"/>
</dbReference>
<dbReference type="InParanoid" id="A0A0H2R409"/>
<sequence>MHTMDSVAAESLSAHPAYKHADADLKLMSSDGILFFVHSVILRLASPVFADMVSIPQPSNPENSDGGLETVKLTEEADVLLALLDSMYPRRPALKLESFQFVQRLACAADKYDVEDVTGTIRRFICTTSAAIIFGSTLCSYSLACRLGWEAEAKTLSYAALSANIDAPETLEVMETIEPQWVLKFLNFRRKRYTMFRDALNIYYGKSAPDGELSSRIRWEVIAARHAPLCRSTANNKTYWTALKMHLLNAFDENVTGAGLGSSMSTFWTQDRLDTIVGETCTKCHDPFFSKDGLTSEVARILEKVLPKQIE</sequence>
<dbReference type="EMBL" id="KQ086197">
    <property type="protein sequence ID" value="KLO06554.1"/>
    <property type="molecule type" value="Genomic_DNA"/>
</dbReference>
<gene>
    <name evidence="2" type="ORF">SCHPADRAFT_686828</name>
</gene>
<protein>
    <recommendedName>
        <fullName evidence="1">BTB domain-containing protein</fullName>
    </recommendedName>
</protein>
<evidence type="ECO:0000259" key="1">
    <source>
        <dbReference type="PROSITE" id="PS50097"/>
    </source>
</evidence>
<feature type="domain" description="BTB" evidence="1">
    <location>
        <begin position="23"/>
        <end position="96"/>
    </location>
</feature>
<accession>A0A0H2R409</accession>
<keyword evidence="3" id="KW-1185">Reference proteome</keyword>